<comment type="caution">
    <text evidence="1">The sequence shown here is derived from an EMBL/GenBank/DDBJ whole genome shotgun (WGS) entry which is preliminary data.</text>
</comment>
<dbReference type="Proteomes" id="UP000308697">
    <property type="component" value="Unassembled WGS sequence"/>
</dbReference>
<dbReference type="AlphaFoldDB" id="A0A4U0NDM7"/>
<reference evidence="1 2" key="1">
    <citation type="submission" date="2019-04" db="EMBL/GenBank/DDBJ databases">
        <title>Streptomyces piniterrae sp. nov., a heliquinomycin-producing actinomycete isolated from rhizosphere soil of Pinus yunnanensis.</title>
        <authorList>
            <person name="Zhuang X."/>
            <person name="Zhao J."/>
        </authorList>
    </citation>
    <scope>NUCLEOTIDE SEQUENCE [LARGE SCALE GENOMIC DNA]</scope>
    <source>
        <strain evidence="2">jys28</strain>
    </source>
</reference>
<keyword evidence="2" id="KW-1185">Reference proteome</keyword>
<name>A0A4U0NDM7_9ACTN</name>
<protein>
    <submittedName>
        <fullName evidence="1">Uncharacterized protein</fullName>
    </submittedName>
</protein>
<organism evidence="1 2">
    <name type="scientific">Streptomyces piniterrae</name>
    <dbReference type="NCBI Taxonomy" id="2571125"/>
    <lineage>
        <taxon>Bacteria</taxon>
        <taxon>Bacillati</taxon>
        <taxon>Actinomycetota</taxon>
        <taxon>Actinomycetes</taxon>
        <taxon>Kitasatosporales</taxon>
        <taxon>Streptomycetaceae</taxon>
        <taxon>Streptomyces</taxon>
    </lineage>
</organism>
<evidence type="ECO:0000313" key="2">
    <source>
        <dbReference type="Proteomes" id="UP000308697"/>
    </source>
</evidence>
<dbReference type="OrthoDB" id="4293314at2"/>
<sequence length="142" mass="15552">MARTITGVGRVTVFPLLHLWPESYGVIAYTTTGHFGVDAVVGYIPLPEVPDVRLMELAARLATQPTEWVLCTGWSSRVVPKPGTLALREVEWSLEVDGSSTPSKVVYGHQQLHVGRMTLKDPELMPRVREVLHSRVGAPAGV</sequence>
<dbReference type="RefSeq" id="WP_136741379.1">
    <property type="nucleotide sequence ID" value="NZ_SUMB01000006.1"/>
</dbReference>
<evidence type="ECO:0000313" key="1">
    <source>
        <dbReference type="EMBL" id="TJZ52080.1"/>
    </source>
</evidence>
<accession>A0A4U0NDM7</accession>
<gene>
    <name evidence="1" type="ORF">FCH28_19780</name>
</gene>
<dbReference type="EMBL" id="SUMB01000006">
    <property type="protein sequence ID" value="TJZ52080.1"/>
    <property type="molecule type" value="Genomic_DNA"/>
</dbReference>
<proteinExistence type="predicted"/>